<keyword evidence="3" id="KW-0238">DNA-binding</keyword>
<dbReference type="PANTHER" id="PTHR11945:SF702">
    <property type="entry name" value="AGAMOUS-LIKE 83-RELATED"/>
    <property type="match status" value="1"/>
</dbReference>
<dbReference type="GO" id="GO:0000978">
    <property type="term" value="F:RNA polymerase II cis-regulatory region sequence-specific DNA binding"/>
    <property type="evidence" value="ECO:0007669"/>
    <property type="project" value="TreeGrafter"/>
</dbReference>
<dbReference type="PANTHER" id="PTHR11945">
    <property type="entry name" value="MADS BOX PROTEIN"/>
    <property type="match status" value="1"/>
</dbReference>
<dbReference type="EMBL" id="OU466861">
    <property type="protein sequence ID" value="CAH2065241.1"/>
    <property type="molecule type" value="Genomic_DNA"/>
</dbReference>
<feature type="domain" description="MADS-box" evidence="6">
    <location>
        <begin position="83"/>
        <end position="135"/>
    </location>
</feature>
<gene>
    <name evidence="7" type="ORF">TAV2_LOCUS16266</name>
</gene>
<dbReference type="InterPro" id="IPR036879">
    <property type="entry name" value="TF_MADSbox_sf"/>
</dbReference>
<dbReference type="Pfam" id="PF00319">
    <property type="entry name" value="SRF-TF"/>
    <property type="match status" value="1"/>
</dbReference>
<dbReference type="Proteomes" id="UP000836841">
    <property type="component" value="Chromosome 5"/>
</dbReference>
<dbReference type="Gene3D" id="3.40.1810.10">
    <property type="entry name" value="Transcription factor, MADS-box"/>
    <property type="match status" value="1"/>
</dbReference>
<comment type="subcellular location">
    <subcellularLocation>
        <location evidence="1">Nucleus</location>
    </subcellularLocation>
</comment>
<evidence type="ECO:0000256" key="3">
    <source>
        <dbReference type="ARBA" id="ARBA00023125"/>
    </source>
</evidence>
<protein>
    <recommendedName>
        <fullName evidence="6">MADS-box domain-containing protein</fullName>
    </recommendedName>
</protein>
<keyword evidence="8" id="KW-1185">Reference proteome</keyword>
<sequence length="397" mass="44872">MSREAFYRMLEDGEAEDGSIIFGESFMGVERQRINLDLECGRRYMKTKKAITLQHSILKESGIKFVHLYEMGFRFLTKIVKGGTKRKIPIEKITKKNSLATCFTKRSYGLYSKASQLCLLCGAQIAILATPSSSQSNVSLYSFGHSSVEAVVSAYLSGQRPVPVPAESKQTREDIGICFARKELGLGYWWDDDSLHRSKNLGEIEEEAIESIKTIAYRHHQALVNDNALKNNDTNQSLYLQSTSAISENLCFTDGNIIRTPDQTLNIQPNYRILDDCARTDTEVDDDSPADQEQGNNDLHLDDLIDLGDFETNCEGIFNDQEFAEEKSQLLLFLGMALFWLWNPDKKIVLSVLGATLTNSMALVWDERHLLREGVGTTFSTFYKDATVYEVDYCTYV</sequence>
<dbReference type="InterPro" id="IPR002100">
    <property type="entry name" value="TF_MADSbox"/>
</dbReference>
<dbReference type="SUPFAM" id="SSF55455">
    <property type="entry name" value="SRF-like"/>
    <property type="match status" value="1"/>
</dbReference>
<proteinExistence type="predicted"/>
<dbReference type="GO" id="GO:0000981">
    <property type="term" value="F:DNA-binding transcription factor activity, RNA polymerase II-specific"/>
    <property type="evidence" value="ECO:0007669"/>
    <property type="project" value="InterPro"/>
</dbReference>
<keyword evidence="5" id="KW-0539">Nucleus</keyword>
<keyword evidence="4" id="KW-0804">Transcription</keyword>
<evidence type="ECO:0000313" key="8">
    <source>
        <dbReference type="Proteomes" id="UP000836841"/>
    </source>
</evidence>
<evidence type="ECO:0000256" key="1">
    <source>
        <dbReference type="ARBA" id="ARBA00004123"/>
    </source>
</evidence>
<evidence type="ECO:0000259" key="6">
    <source>
        <dbReference type="PROSITE" id="PS50066"/>
    </source>
</evidence>
<dbReference type="GO" id="GO:0045944">
    <property type="term" value="P:positive regulation of transcription by RNA polymerase II"/>
    <property type="evidence" value="ECO:0007669"/>
    <property type="project" value="InterPro"/>
</dbReference>
<dbReference type="SMART" id="SM00432">
    <property type="entry name" value="MADS"/>
    <property type="match status" value="1"/>
</dbReference>
<dbReference type="GO" id="GO:0005634">
    <property type="term" value="C:nucleus"/>
    <property type="evidence" value="ECO:0007669"/>
    <property type="project" value="UniProtKB-SubCell"/>
</dbReference>
<dbReference type="PROSITE" id="PS50066">
    <property type="entry name" value="MADS_BOX_2"/>
    <property type="match status" value="1"/>
</dbReference>
<organism evidence="7 8">
    <name type="scientific">Thlaspi arvense</name>
    <name type="common">Field penny-cress</name>
    <dbReference type="NCBI Taxonomy" id="13288"/>
    <lineage>
        <taxon>Eukaryota</taxon>
        <taxon>Viridiplantae</taxon>
        <taxon>Streptophyta</taxon>
        <taxon>Embryophyta</taxon>
        <taxon>Tracheophyta</taxon>
        <taxon>Spermatophyta</taxon>
        <taxon>Magnoliopsida</taxon>
        <taxon>eudicotyledons</taxon>
        <taxon>Gunneridae</taxon>
        <taxon>Pentapetalae</taxon>
        <taxon>rosids</taxon>
        <taxon>malvids</taxon>
        <taxon>Brassicales</taxon>
        <taxon>Brassicaceae</taxon>
        <taxon>Thlaspideae</taxon>
        <taxon>Thlaspi</taxon>
    </lineage>
</organism>
<name>A0AAU9SGV3_THLAR</name>
<evidence type="ECO:0000256" key="5">
    <source>
        <dbReference type="ARBA" id="ARBA00023242"/>
    </source>
</evidence>
<reference evidence="7 8" key="1">
    <citation type="submission" date="2022-03" db="EMBL/GenBank/DDBJ databases">
        <authorList>
            <person name="Nunn A."/>
            <person name="Chopra R."/>
            <person name="Nunn A."/>
            <person name="Contreras Garrido A."/>
        </authorList>
    </citation>
    <scope>NUCLEOTIDE SEQUENCE [LARGE SCALE GENOMIC DNA]</scope>
</reference>
<keyword evidence="2" id="KW-0805">Transcription regulation</keyword>
<dbReference type="AlphaFoldDB" id="A0AAU9SGV3"/>
<evidence type="ECO:0000313" key="7">
    <source>
        <dbReference type="EMBL" id="CAH2065241.1"/>
    </source>
</evidence>
<dbReference type="InterPro" id="IPR033897">
    <property type="entry name" value="SRF-like_MADS-box"/>
</dbReference>
<evidence type="ECO:0000256" key="4">
    <source>
        <dbReference type="ARBA" id="ARBA00023163"/>
    </source>
</evidence>
<evidence type="ECO:0000256" key="2">
    <source>
        <dbReference type="ARBA" id="ARBA00023015"/>
    </source>
</evidence>
<dbReference type="CDD" id="cd00266">
    <property type="entry name" value="MADS_SRF_like"/>
    <property type="match status" value="1"/>
</dbReference>
<dbReference type="GO" id="GO:0046983">
    <property type="term" value="F:protein dimerization activity"/>
    <property type="evidence" value="ECO:0007669"/>
    <property type="project" value="InterPro"/>
</dbReference>
<accession>A0AAU9SGV3</accession>